<feature type="transmembrane region" description="Helical" evidence="1">
    <location>
        <begin position="133"/>
        <end position="154"/>
    </location>
</feature>
<gene>
    <name evidence="2" type="ORF">CIK66_02360</name>
</gene>
<dbReference type="RefSeq" id="WP_096196401.1">
    <property type="nucleotide sequence ID" value="NZ_JBQQJY010000009.1"/>
</dbReference>
<feature type="transmembrane region" description="Helical" evidence="1">
    <location>
        <begin position="51"/>
        <end position="71"/>
    </location>
</feature>
<feature type="transmembrane region" description="Helical" evidence="1">
    <location>
        <begin position="166"/>
        <end position="187"/>
    </location>
</feature>
<evidence type="ECO:0000313" key="2">
    <source>
        <dbReference type="EMBL" id="PCC40636.1"/>
    </source>
</evidence>
<keyword evidence="1" id="KW-0812">Transmembrane</keyword>
<dbReference type="Proteomes" id="UP000218598">
    <property type="component" value="Unassembled WGS sequence"/>
</dbReference>
<evidence type="ECO:0008006" key="4">
    <source>
        <dbReference type="Google" id="ProtNLM"/>
    </source>
</evidence>
<dbReference type="EMBL" id="NRGR01000005">
    <property type="protein sequence ID" value="PCC40636.1"/>
    <property type="molecule type" value="Genomic_DNA"/>
</dbReference>
<feature type="transmembrane region" description="Helical" evidence="1">
    <location>
        <begin position="259"/>
        <end position="280"/>
    </location>
</feature>
<keyword evidence="3" id="KW-1185">Reference proteome</keyword>
<feature type="transmembrane region" description="Helical" evidence="1">
    <location>
        <begin position="237"/>
        <end position="253"/>
    </location>
</feature>
<dbReference type="AlphaFoldDB" id="A0A2A3YMQ5"/>
<dbReference type="OrthoDB" id="8478704at2"/>
<feature type="transmembrane region" description="Helical" evidence="1">
    <location>
        <begin position="83"/>
        <end position="106"/>
    </location>
</feature>
<sequence>MPHSEKTLPERARRDAPTHRGGRTVQILAVLALAGIGAELLAAYAETTGDLGGVAFSLVFFAALYGAPALLARDLARRLGWGWPSMLCLFAALGVIQACLIDQSLFSADYGGYAGWAENREPTLIPALGFSGFNAYTFLMGHLVYSFAAPMALAEAWSPRRARTPWLGRVGTTIAALAYLLAALMILGDESSHSGSVAQLFGAGAVVTALVGIAVLCGRRSRGAGSPAESPDGRRRAPIWMAIIVGLVAGLVPDLMPPTWLGTALSIAVTAALGTGVLVASRRSWWTGRQMAAVAFGLLLERGLLAFTYYPLAGEVTAAAKYGHNLVMLLAVLLAGVLALLPRGHEQERSR</sequence>
<feature type="transmembrane region" description="Helical" evidence="1">
    <location>
        <begin position="322"/>
        <end position="341"/>
    </location>
</feature>
<reference evidence="2 3" key="1">
    <citation type="journal article" date="2017" name="Elife">
        <title>Extensive horizontal gene transfer in cheese-associated bacteria.</title>
        <authorList>
            <person name="Bonham K.S."/>
            <person name="Wolfe B.E."/>
            <person name="Dutton R.J."/>
        </authorList>
    </citation>
    <scope>NUCLEOTIDE SEQUENCE [LARGE SCALE GENOMIC DNA]</scope>
    <source>
        <strain evidence="2 3">341_9</strain>
    </source>
</reference>
<comment type="caution">
    <text evidence="2">The sequence shown here is derived from an EMBL/GenBank/DDBJ whole genome shotgun (WGS) entry which is preliminary data.</text>
</comment>
<feature type="transmembrane region" description="Helical" evidence="1">
    <location>
        <begin position="292"/>
        <end position="310"/>
    </location>
</feature>
<organism evidence="2 3">
    <name type="scientific">Brachybacterium alimentarium</name>
    <dbReference type="NCBI Taxonomy" id="47845"/>
    <lineage>
        <taxon>Bacteria</taxon>
        <taxon>Bacillati</taxon>
        <taxon>Actinomycetota</taxon>
        <taxon>Actinomycetes</taxon>
        <taxon>Micrococcales</taxon>
        <taxon>Dermabacteraceae</taxon>
        <taxon>Brachybacterium</taxon>
    </lineage>
</organism>
<keyword evidence="1" id="KW-0472">Membrane</keyword>
<accession>A0A2A3YMQ5</accession>
<evidence type="ECO:0000256" key="1">
    <source>
        <dbReference type="SAM" id="Phobius"/>
    </source>
</evidence>
<feature type="transmembrane region" description="Helical" evidence="1">
    <location>
        <begin position="21"/>
        <end position="45"/>
    </location>
</feature>
<protein>
    <recommendedName>
        <fullName evidence="4">DUF998 domain-containing protein</fullName>
    </recommendedName>
</protein>
<feature type="transmembrane region" description="Helical" evidence="1">
    <location>
        <begin position="199"/>
        <end position="217"/>
    </location>
</feature>
<name>A0A2A3YMQ5_9MICO</name>
<keyword evidence="1" id="KW-1133">Transmembrane helix</keyword>
<proteinExistence type="predicted"/>
<evidence type="ECO:0000313" key="3">
    <source>
        <dbReference type="Proteomes" id="UP000218598"/>
    </source>
</evidence>